<evidence type="ECO:0000313" key="1">
    <source>
        <dbReference type="EMBL" id="KKN60409.1"/>
    </source>
</evidence>
<gene>
    <name evidence="1" type="ORF">LCGC14_0532430</name>
</gene>
<name>A0A0F9S006_9ZZZZ</name>
<accession>A0A0F9S006</accession>
<reference evidence="1" key="1">
    <citation type="journal article" date="2015" name="Nature">
        <title>Complex archaea that bridge the gap between prokaryotes and eukaryotes.</title>
        <authorList>
            <person name="Spang A."/>
            <person name="Saw J.H."/>
            <person name="Jorgensen S.L."/>
            <person name="Zaremba-Niedzwiedzka K."/>
            <person name="Martijn J."/>
            <person name="Lind A.E."/>
            <person name="van Eijk R."/>
            <person name="Schleper C."/>
            <person name="Guy L."/>
            <person name="Ettema T.J."/>
        </authorList>
    </citation>
    <scope>NUCLEOTIDE SEQUENCE</scope>
</reference>
<organism evidence="1">
    <name type="scientific">marine sediment metagenome</name>
    <dbReference type="NCBI Taxonomy" id="412755"/>
    <lineage>
        <taxon>unclassified sequences</taxon>
        <taxon>metagenomes</taxon>
        <taxon>ecological metagenomes</taxon>
    </lineage>
</organism>
<sequence>MGKIWIDPFKQYKSIGNVQVRLGNTAKSEVLHNHDGTPNIRYAGYSEKLPDHHLWRCDGHSEPPRNKAVSLVPFGRHRFSTESKAGRGGCSMRECLGDAVQMNEDGTLAYCETCASRSLGVVPCPWTMVMPCREPCSVCAGPEEEEDHVL</sequence>
<comment type="caution">
    <text evidence="1">The sequence shown here is derived from an EMBL/GenBank/DDBJ whole genome shotgun (WGS) entry which is preliminary data.</text>
</comment>
<proteinExistence type="predicted"/>
<dbReference type="AlphaFoldDB" id="A0A0F9S006"/>
<protein>
    <submittedName>
        <fullName evidence="1">Uncharacterized protein</fullName>
    </submittedName>
</protein>
<dbReference type="EMBL" id="LAZR01000697">
    <property type="protein sequence ID" value="KKN60409.1"/>
    <property type="molecule type" value="Genomic_DNA"/>
</dbReference>